<organism evidence="10 11">
    <name type="scientific">Acetivibrio mesophilus</name>
    <dbReference type="NCBI Taxonomy" id="2487273"/>
    <lineage>
        <taxon>Bacteria</taxon>
        <taxon>Bacillati</taxon>
        <taxon>Bacillota</taxon>
        <taxon>Clostridia</taxon>
        <taxon>Eubacteriales</taxon>
        <taxon>Oscillospiraceae</taxon>
        <taxon>Acetivibrio</taxon>
    </lineage>
</organism>
<dbReference type="InterPro" id="IPR019756">
    <property type="entry name" value="Pept_S26A_signal_pept_1_Ser-AS"/>
</dbReference>
<dbReference type="Gene3D" id="2.10.109.10">
    <property type="entry name" value="Umud Fragment, subunit A"/>
    <property type="match status" value="1"/>
</dbReference>
<keyword evidence="11" id="KW-1185">Reference proteome</keyword>
<reference evidence="11" key="1">
    <citation type="submission" date="2018-11" db="EMBL/GenBank/DDBJ databases">
        <title>Genome sequencing of a novel mesophilic and cellulolytic organism within the genus Hungateiclostridium.</title>
        <authorList>
            <person name="Rettenmaier R."/>
            <person name="Liebl W."/>
            <person name="Zverlov V."/>
        </authorList>
    </citation>
    <scope>NUCLEOTIDE SEQUENCE [LARGE SCALE GENOMIC DNA]</scope>
    <source>
        <strain evidence="11">N2K1</strain>
    </source>
</reference>
<evidence type="ECO:0000256" key="4">
    <source>
        <dbReference type="ARBA" id="ARBA00013208"/>
    </source>
</evidence>
<feature type="active site" evidence="7">
    <location>
        <position position="108"/>
    </location>
</feature>
<evidence type="ECO:0000256" key="8">
    <source>
        <dbReference type="RuleBase" id="RU362042"/>
    </source>
</evidence>
<dbReference type="Proteomes" id="UP000289166">
    <property type="component" value="Unassembled WGS sequence"/>
</dbReference>
<evidence type="ECO:0000313" key="10">
    <source>
        <dbReference type="EMBL" id="RXE59317.1"/>
    </source>
</evidence>
<keyword evidence="8" id="KW-0812">Transmembrane</keyword>
<feature type="transmembrane region" description="Helical" evidence="8">
    <location>
        <begin position="7"/>
        <end position="29"/>
    </location>
</feature>
<keyword evidence="5 8" id="KW-0645">Protease</keyword>
<dbReference type="NCBIfam" id="TIGR02227">
    <property type="entry name" value="sigpep_I_bact"/>
    <property type="match status" value="1"/>
</dbReference>
<dbReference type="PANTHER" id="PTHR43390">
    <property type="entry name" value="SIGNAL PEPTIDASE I"/>
    <property type="match status" value="1"/>
</dbReference>
<keyword evidence="6 8" id="KW-0378">Hydrolase</keyword>
<dbReference type="SUPFAM" id="SSF51306">
    <property type="entry name" value="LexA/Signal peptidase"/>
    <property type="match status" value="1"/>
</dbReference>
<dbReference type="OrthoDB" id="9802919at2"/>
<dbReference type="InterPro" id="IPR019533">
    <property type="entry name" value="Peptidase_S26"/>
</dbReference>
<dbReference type="PROSITE" id="PS00501">
    <property type="entry name" value="SPASE_I_1"/>
    <property type="match status" value="1"/>
</dbReference>
<dbReference type="PROSITE" id="PS00761">
    <property type="entry name" value="SPASE_I_3"/>
    <property type="match status" value="1"/>
</dbReference>
<feature type="domain" description="Peptidase S26" evidence="9">
    <location>
        <begin position="8"/>
        <end position="187"/>
    </location>
</feature>
<evidence type="ECO:0000256" key="3">
    <source>
        <dbReference type="ARBA" id="ARBA00009370"/>
    </source>
</evidence>
<dbReference type="InterPro" id="IPR019758">
    <property type="entry name" value="Pept_S26A_signal_pept_1_CS"/>
</dbReference>
<evidence type="ECO:0000259" key="9">
    <source>
        <dbReference type="Pfam" id="PF10502"/>
    </source>
</evidence>
<dbReference type="RefSeq" id="WP_069195075.1">
    <property type="nucleotide sequence ID" value="NZ_RLII01000007.1"/>
</dbReference>
<gene>
    <name evidence="10" type="primary">lepB</name>
    <name evidence="10" type="ORF">EFD62_08085</name>
</gene>
<evidence type="ECO:0000256" key="7">
    <source>
        <dbReference type="PIRSR" id="PIRSR600223-1"/>
    </source>
</evidence>
<dbReference type="CDD" id="cd06530">
    <property type="entry name" value="S26_SPase_I"/>
    <property type="match status" value="1"/>
</dbReference>
<evidence type="ECO:0000256" key="5">
    <source>
        <dbReference type="ARBA" id="ARBA00022670"/>
    </source>
</evidence>
<evidence type="ECO:0000256" key="1">
    <source>
        <dbReference type="ARBA" id="ARBA00000677"/>
    </source>
</evidence>
<comment type="catalytic activity">
    <reaction evidence="1 8">
        <text>Cleavage of hydrophobic, N-terminal signal or leader sequences from secreted and periplasmic proteins.</text>
        <dbReference type="EC" id="3.4.21.89"/>
    </reaction>
</comment>
<comment type="caution">
    <text evidence="10">The sequence shown here is derived from an EMBL/GenBank/DDBJ whole genome shotgun (WGS) entry which is preliminary data.</text>
</comment>
<keyword evidence="8" id="KW-1133">Transmembrane helix</keyword>
<dbReference type="GO" id="GO:0005886">
    <property type="term" value="C:plasma membrane"/>
    <property type="evidence" value="ECO:0007669"/>
    <property type="project" value="UniProtKB-SubCell"/>
</dbReference>
<comment type="subcellular location">
    <subcellularLocation>
        <location evidence="2">Cell membrane</location>
        <topology evidence="2">Single-pass type II membrane protein</topology>
    </subcellularLocation>
    <subcellularLocation>
        <location evidence="8">Membrane</location>
        <topology evidence="8">Single-pass type II membrane protein</topology>
    </subcellularLocation>
</comment>
<evidence type="ECO:0000313" key="11">
    <source>
        <dbReference type="Proteomes" id="UP000289166"/>
    </source>
</evidence>
<protein>
    <recommendedName>
        <fullName evidence="4 8">Signal peptidase I</fullName>
        <ecNumber evidence="4 8">3.4.21.89</ecNumber>
    </recommendedName>
</protein>
<evidence type="ECO:0000256" key="6">
    <source>
        <dbReference type="ARBA" id="ARBA00022801"/>
    </source>
</evidence>
<accession>A0A4Q0I601</accession>
<dbReference type="EMBL" id="RLII01000007">
    <property type="protein sequence ID" value="RXE59317.1"/>
    <property type="molecule type" value="Genomic_DNA"/>
</dbReference>
<dbReference type="PRINTS" id="PR00727">
    <property type="entry name" value="LEADERPTASE"/>
</dbReference>
<sequence length="188" mass="21589">MKIIKEILSWTAHILLAIVFGLSITIFILQPTMVQGISMESTLHSNDRVIVNKLVHTLGFEPDYGDIVILDKRLDRPRSIADDIVDSLRYNAISYRFNKEIDEIFWIKRVIGKAGDKLEFKDGKVYRDGIALDEPYIKEPMLYSSDEVIIVPEGHVFVMGDNRNNSYDSRMVGPIPLDHIIGKYVFKF</sequence>
<dbReference type="GO" id="GO:0004252">
    <property type="term" value="F:serine-type endopeptidase activity"/>
    <property type="evidence" value="ECO:0007669"/>
    <property type="project" value="InterPro"/>
</dbReference>
<evidence type="ECO:0000256" key="2">
    <source>
        <dbReference type="ARBA" id="ARBA00004401"/>
    </source>
</evidence>
<dbReference type="GO" id="GO:0009003">
    <property type="term" value="F:signal peptidase activity"/>
    <property type="evidence" value="ECO:0007669"/>
    <property type="project" value="UniProtKB-EC"/>
</dbReference>
<dbReference type="AlphaFoldDB" id="A0A4Q0I601"/>
<feature type="active site" evidence="7">
    <location>
        <position position="38"/>
    </location>
</feature>
<dbReference type="GO" id="GO:0006465">
    <property type="term" value="P:signal peptide processing"/>
    <property type="evidence" value="ECO:0007669"/>
    <property type="project" value="InterPro"/>
</dbReference>
<proteinExistence type="inferred from homology"/>
<dbReference type="PANTHER" id="PTHR43390:SF1">
    <property type="entry name" value="CHLOROPLAST PROCESSING PEPTIDASE"/>
    <property type="match status" value="1"/>
</dbReference>
<dbReference type="InterPro" id="IPR000223">
    <property type="entry name" value="Pept_S26A_signal_pept_1"/>
</dbReference>
<dbReference type="EC" id="3.4.21.89" evidence="4 8"/>
<name>A0A4Q0I601_9FIRM</name>
<comment type="similarity">
    <text evidence="3 8">Belongs to the peptidase S26 family.</text>
</comment>
<dbReference type="Pfam" id="PF10502">
    <property type="entry name" value="Peptidase_S26"/>
    <property type="match status" value="1"/>
</dbReference>
<keyword evidence="8" id="KW-0472">Membrane</keyword>
<dbReference type="InterPro" id="IPR036286">
    <property type="entry name" value="LexA/Signal_pep-like_sf"/>
</dbReference>